<evidence type="ECO:0000313" key="3">
    <source>
        <dbReference type="Proteomes" id="UP000192393"/>
    </source>
</evidence>
<dbReference type="AlphaFoldDB" id="A0A1W1Z1Z3"/>
<sequence>MKTKTLTTLALLSFLTLMSFSTPIEDAPQTSVYLCDSSGGKKYHYSKGCRGLSNCQHEIIKVSLEDAKKRGKTLCGWE</sequence>
<evidence type="ECO:0000313" key="2">
    <source>
        <dbReference type="EMBL" id="SMC42449.1"/>
    </source>
</evidence>
<name>A0A1W1Z1Z3_9FLAO</name>
<proteinExistence type="predicted"/>
<evidence type="ECO:0000256" key="1">
    <source>
        <dbReference type="SAM" id="SignalP"/>
    </source>
</evidence>
<dbReference type="Proteomes" id="UP000192393">
    <property type="component" value="Unassembled WGS sequence"/>
</dbReference>
<dbReference type="STRING" id="1434700.SAMN06296427_102123"/>
<gene>
    <name evidence="2" type="ORF">SAMN06296427_102123</name>
</gene>
<dbReference type="EMBL" id="FWXS01000002">
    <property type="protein sequence ID" value="SMC42449.1"/>
    <property type="molecule type" value="Genomic_DNA"/>
</dbReference>
<feature type="chain" id="PRO_5012596726" evidence="1">
    <location>
        <begin position="27"/>
        <end position="78"/>
    </location>
</feature>
<accession>A0A1W1Z1Z3</accession>
<keyword evidence="1" id="KW-0732">Signal</keyword>
<feature type="signal peptide" evidence="1">
    <location>
        <begin position="1"/>
        <end position="26"/>
    </location>
</feature>
<organism evidence="2 3">
    <name type="scientific">Moheibacter sediminis</name>
    <dbReference type="NCBI Taxonomy" id="1434700"/>
    <lineage>
        <taxon>Bacteria</taxon>
        <taxon>Pseudomonadati</taxon>
        <taxon>Bacteroidota</taxon>
        <taxon>Flavobacteriia</taxon>
        <taxon>Flavobacteriales</taxon>
        <taxon>Weeksellaceae</taxon>
        <taxon>Moheibacter</taxon>
    </lineage>
</organism>
<protein>
    <submittedName>
        <fullName evidence="2">Uncharacterized protein</fullName>
    </submittedName>
</protein>
<reference evidence="2 3" key="1">
    <citation type="submission" date="2017-04" db="EMBL/GenBank/DDBJ databases">
        <authorList>
            <person name="Afonso C.L."/>
            <person name="Miller P.J."/>
            <person name="Scott M.A."/>
            <person name="Spackman E."/>
            <person name="Goraichik I."/>
            <person name="Dimitrov K.M."/>
            <person name="Suarez D.L."/>
            <person name="Swayne D.E."/>
        </authorList>
    </citation>
    <scope>NUCLEOTIDE SEQUENCE [LARGE SCALE GENOMIC DNA]</scope>
    <source>
        <strain evidence="2 3">CGMCC 1.12708</strain>
    </source>
</reference>
<keyword evidence="3" id="KW-1185">Reference proteome</keyword>